<dbReference type="STRING" id="7574.A0A1S3JGU2"/>
<keyword evidence="5 10" id="KW-0274">FAD</keyword>
<dbReference type="InterPro" id="IPR039798">
    <property type="entry name" value="Sulfhydryl_oxidase"/>
</dbReference>
<dbReference type="GO" id="GO:0006457">
    <property type="term" value="P:protein folding"/>
    <property type="evidence" value="ECO:0007669"/>
    <property type="project" value="TreeGrafter"/>
</dbReference>
<keyword evidence="13" id="KW-1185">Reference proteome</keyword>
<dbReference type="AlphaFoldDB" id="A0A1S3JGU2"/>
<dbReference type="PANTHER" id="PTHR22897">
    <property type="entry name" value="QUIESCIN Q6-RELATED SULFHYDRYL OXIDASE"/>
    <property type="match status" value="1"/>
</dbReference>
<evidence type="ECO:0000256" key="4">
    <source>
        <dbReference type="ARBA" id="ARBA00022729"/>
    </source>
</evidence>
<dbReference type="GeneID" id="106172959"/>
<keyword evidence="3 10" id="KW-0285">Flavoprotein</keyword>
<dbReference type="InterPro" id="IPR040986">
    <property type="entry name" value="QSOX_FAD-bd_dom"/>
</dbReference>
<dbReference type="PANTHER" id="PTHR22897:SF8">
    <property type="entry name" value="SULFHYDRYL OXIDASE"/>
    <property type="match status" value="1"/>
</dbReference>
<dbReference type="GO" id="GO:0016971">
    <property type="term" value="F:flavin-dependent sulfhydryl oxidase activity"/>
    <property type="evidence" value="ECO:0007669"/>
    <property type="project" value="InterPro"/>
</dbReference>
<dbReference type="FunFam" id="1.20.120.310:FF:000001">
    <property type="entry name" value="Sulfhydryl oxidase"/>
    <property type="match status" value="1"/>
</dbReference>
<dbReference type="Gene3D" id="3.40.30.10">
    <property type="entry name" value="Glutaredoxin"/>
    <property type="match status" value="2"/>
</dbReference>
<dbReference type="Pfam" id="PF18371">
    <property type="entry name" value="FAD_SOX"/>
    <property type="match status" value="1"/>
</dbReference>
<dbReference type="InterPro" id="IPR013766">
    <property type="entry name" value="Thioredoxin_domain"/>
</dbReference>
<evidence type="ECO:0000313" key="13">
    <source>
        <dbReference type="Proteomes" id="UP000085678"/>
    </source>
</evidence>
<dbReference type="GO" id="GO:0000139">
    <property type="term" value="C:Golgi membrane"/>
    <property type="evidence" value="ECO:0007669"/>
    <property type="project" value="TreeGrafter"/>
</dbReference>
<dbReference type="Gene3D" id="1.20.120.310">
    <property type="entry name" value="ERV/ALR sulfhydryl oxidase domain"/>
    <property type="match status" value="1"/>
</dbReference>
<keyword evidence="6 10" id="KW-0560">Oxidoreductase</keyword>
<dbReference type="SUPFAM" id="SSF69000">
    <property type="entry name" value="FAD-dependent thiol oxidase"/>
    <property type="match status" value="1"/>
</dbReference>
<evidence type="ECO:0000256" key="3">
    <source>
        <dbReference type="ARBA" id="ARBA00022630"/>
    </source>
</evidence>
<evidence type="ECO:0000256" key="5">
    <source>
        <dbReference type="ARBA" id="ARBA00022827"/>
    </source>
</evidence>
<dbReference type="RefSeq" id="XP_013409366.1">
    <property type="nucleotide sequence ID" value="XM_013553912.1"/>
</dbReference>
<dbReference type="InterPro" id="IPR036249">
    <property type="entry name" value="Thioredoxin-like_sf"/>
</dbReference>
<dbReference type="InParanoid" id="A0A1S3JGU2"/>
<evidence type="ECO:0000313" key="14">
    <source>
        <dbReference type="RefSeq" id="XP_013409366.1"/>
    </source>
</evidence>
<accession>A0A1S3JGU2</accession>
<evidence type="ECO:0000256" key="10">
    <source>
        <dbReference type="RuleBase" id="RU371123"/>
    </source>
</evidence>
<dbReference type="PROSITE" id="PS00194">
    <property type="entry name" value="THIOREDOXIN_1"/>
    <property type="match status" value="1"/>
</dbReference>
<comment type="catalytic activity">
    <reaction evidence="9 10">
        <text>2 R'C(R)SH + O2 = R'C(R)S-S(R)CR' + H2O2</text>
        <dbReference type="Rhea" id="RHEA:17357"/>
        <dbReference type="ChEBI" id="CHEBI:15379"/>
        <dbReference type="ChEBI" id="CHEBI:16240"/>
        <dbReference type="ChEBI" id="CHEBI:16520"/>
        <dbReference type="ChEBI" id="CHEBI:17412"/>
        <dbReference type="EC" id="1.8.3.2"/>
    </reaction>
</comment>
<dbReference type="PROSITE" id="PS51324">
    <property type="entry name" value="ERV_ALR"/>
    <property type="match status" value="1"/>
</dbReference>
<feature type="domain" description="Thioredoxin" evidence="12">
    <location>
        <begin position="42"/>
        <end position="174"/>
    </location>
</feature>
<dbReference type="OrthoDB" id="59470at2759"/>
<protein>
    <recommendedName>
        <fullName evidence="10">Sulfhydryl oxidase</fullName>
        <ecNumber evidence="10">1.8.3.2</ecNumber>
    </recommendedName>
</protein>
<name>A0A1S3JGU2_LINAN</name>
<dbReference type="GO" id="GO:0005615">
    <property type="term" value="C:extracellular space"/>
    <property type="evidence" value="ECO:0007669"/>
    <property type="project" value="TreeGrafter"/>
</dbReference>
<evidence type="ECO:0000259" key="11">
    <source>
        <dbReference type="PROSITE" id="PS51324"/>
    </source>
</evidence>
<evidence type="ECO:0000256" key="9">
    <source>
        <dbReference type="ARBA" id="ARBA00048864"/>
    </source>
</evidence>
<keyword evidence="4" id="KW-0732">Signal</keyword>
<proteinExistence type="inferred from homology"/>
<keyword evidence="7" id="KW-1015">Disulfide bond</keyword>
<dbReference type="Proteomes" id="UP000085678">
    <property type="component" value="Unplaced"/>
</dbReference>
<evidence type="ECO:0000256" key="8">
    <source>
        <dbReference type="ARBA" id="ARBA00023180"/>
    </source>
</evidence>
<evidence type="ECO:0000256" key="6">
    <source>
        <dbReference type="ARBA" id="ARBA00023002"/>
    </source>
</evidence>
<organism evidence="13 14">
    <name type="scientific">Lingula anatina</name>
    <name type="common">Brachiopod</name>
    <name type="synonym">Lingula unguis</name>
    <dbReference type="NCBI Taxonomy" id="7574"/>
    <lineage>
        <taxon>Eukaryota</taxon>
        <taxon>Metazoa</taxon>
        <taxon>Spiralia</taxon>
        <taxon>Lophotrochozoa</taxon>
        <taxon>Brachiopoda</taxon>
        <taxon>Linguliformea</taxon>
        <taxon>Lingulata</taxon>
        <taxon>Lingulida</taxon>
        <taxon>Linguloidea</taxon>
        <taxon>Lingulidae</taxon>
        <taxon>Lingula</taxon>
    </lineage>
</organism>
<dbReference type="InterPro" id="IPR042568">
    <property type="entry name" value="QSOX_FAD-bd_sf"/>
</dbReference>
<dbReference type="FunFam" id="1.20.120.1960:FF:000001">
    <property type="entry name" value="Sulfhydryl oxidase"/>
    <property type="match status" value="1"/>
</dbReference>
<dbReference type="Pfam" id="PF00085">
    <property type="entry name" value="Thioredoxin"/>
    <property type="match status" value="1"/>
</dbReference>
<evidence type="ECO:0000259" key="12">
    <source>
        <dbReference type="PROSITE" id="PS51352"/>
    </source>
</evidence>
<dbReference type="Gene3D" id="1.20.120.1960">
    <property type="entry name" value="QSOX sulfhydryl oxidase domain"/>
    <property type="match status" value="1"/>
</dbReference>
<dbReference type="SUPFAM" id="SSF52833">
    <property type="entry name" value="Thioredoxin-like"/>
    <property type="match status" value="1"/>
</dbReference>
<reference evidence="14" key="1">
    <citation type="submission" date="2025-08" db="UniProtKB">
        <authorList>
            <consortium name="RefSeq"/>
        </authorList>
    </citation>
    <scope>IDENTIFICATION</scope>
    <source>
        <tissue evidence="14">Gonads</tissue>
    </source>
</reference>
<gene>
    <name evidence="14" type="primary">LOC106172959</name>
</gene>
<dbReference type="EC" id="1.8.3.2" evidence="10"/>
<sequence length="577" mass="64651">MRGTKAVWVKARSSTNHLVTGASQQKDAMGALFKVLLLTWAAGIWTPATGRGLYTENDPTALLDENNFNTTVFRSPSAWLVEFYMDWCGHCQRFAATWNALGRTVQDWSSVIKIGAVNCAEAINRALCQRNGVIFVPTLKFFQQDASASDNSPYYDGKEEASLIRSAMLKFLISHPNASNIWPFLFPLQSPVDVLTEGSTGGYLKAVIVEANENDTLAMEVILSMLPDRRVTVRRLVGGRDVTEFPSMYQVLQNGRQRLLLSGKNDTGSYISLLKQVAGETIASTTPRPTTERVTTISSKETRPRVYMQDLESGLHFAFTQEVPLHSSLKDGDLENLKAFIDVLAKYFPGRPQVHLYLQRLNNWLQGQSMVSVDQWLNQLSKLQSREASLPDTTKWVGCKGSADNYRGYPCSLWTLFHTLTVNAAAVNKYNSNWEPAEVLVAMNGYIQSFFSCHECAENFGLMAAGITTGETNKAYGIMWLWEAHNKANKRLHEDITEDPAFPKIQFPSYSACPSCHMTIPATNQDKPVWNRPGVLRFLQKMYGKENIVQDTVPVASTSRAQTKTTNPLMYMFIFVH</sequence>
<dbReference type="InterPro" id="IPR036774">
    <property type="entry name" value="ERV/ALR_sulphydryl_oxid_sf"/>
</dbReference>
<dbReference type="PROSITE" id="PS51352">
    <property type="entry name" value="THIOREDOXIN_2"/>
    <property type="match status" value="1"/>
</dbReference>
<dbReference type="Pfam" id="PF04777">
    <property type="entry name" value="Evr1_Alr"/>
    <property type="match status" value="1"/>
</dbReference>
<feature type="domain" description="ERV/ALR sulfhydryl oxidase" evidence="11">
    <location>
        <begin position="402"/>
        <end position="506"/>
    </location>
</feature>
<comment type="similarity">
    <text evidence="2">Belongs to the quiescin-sulfhydryl oxidase (QSOX) family.</text>
</comment>
<dbReference type="KEGG" id="lak:106172959"/>
<evidence type="ECO:0000256" key="2">
    <source>
        <dbReference type="ARBA" id="ARBA00006041"/>
    </source>
</evidence>
<dbReference type="FunCoup" id="A0A1S3JGU2">
    <property type="interactions" value="308"/>
</dbReference>
<dbReference type="InterPro" id="IPR017937">
    <property type="entry name" value="Thioredoxin_CS"/>
</dbReference>
<dbReference type="InterPro" id="IPR017905">
    <property type="entry name" value="ERV/ALR_sulphydryl_oxidase"/>
</dbReference>
<dbReference type="GO" id="GO:0003756">
    <property type="term" value="F:protein disulfide isomerase activity"/>
    <property type="evidence" value="ECO:0007669"/>
    <property type="project" value="TreeGrafter"/>
</dbReference>
<keyword evidence="8" id="KW-0325">Glycoprotein</keyword>
<evidence type="ECO:0000256" key="1">
    <source>
        <dbReference type="ARBA" id="ARBA00001974"/>
    </source>
</evidence>
<evidence type="ECO:0000256" key="7">
    <source>
        <dbReference type="ARBA" id="ARBA00023157"/>
    </source>
</evidence>
<comment type="cofactor">
    <cofactor evidence="1 10">
        <name>FAD</name>
        <dbReference type="ChEBI" id="CHEBI:57692"/>
    </cofactor>
</comment>